<evidence type="ECO:0000256" key="2">
    <source>
        <dbReference type="ARBA" id="ARBA00005417"/>
    </source>
</evidence>
<evidence type="ECO:0000259" key="9">
    <source>
        <dbReference type="PROSITE" id="PS50893"/>
    </source>
</evidence>
<dbReference type="Proteomes" id="UP000678276">
    <property type="component" value="Unassembled WGS sequence"/>
</dbReference>
<proteinExistence type="inferred from homology"/>
<evidence type="ECO:0000256" key="8">
    <source>
        <dbReference type="SAM" id="MobiDB-lite"/>
    </source>
</evidence>
<evidence type="ECO:0000313" key="11">
    <source>
        <dbReference type="Proteomes" id="UP000678276"/>
    </source>
</evidence>
<dbReference type="CDD" id="cd03257">
    <property type="entry name" value="ABC_NikE_OppD_transporters"/>
    <property type="match status" value="1"/>
</dbReference>
<dbReference type="InterPro" id="IPR027417">
    <property type="entry name" value="P-loop_NTPase"/>
</dbReference>
<protein>
    <submittedName>
        <fullName evidence="10">ABC transporter ATP-binding protein</fullName>
    </submittedName>
</protein>
<name>A0ABS4BCX9_9HYPH</name>
<comment type="similarity">
    <text evidence="2">Belongs to the ABC transporter superfamily.</text>
</comment>
<evidence type="ECO:0000256" key="7">
    <source>
        <dbReference type="ARBA" id="ARBA00023136"/>
    </source>
</evidence>
<dbReference type="InterPro" id="IPR017871">
    <property type="entry name" value="ABC_transporter-like_CS"/>
</dbReference>
<dbReference type="PANTHER" id="PTHR43297:SF2">
    <property type="entry name" value="DIPEPTIDE TRANSPORT ATP-BINDING PROTEIN DPPD"/>
    <property type="match status" value="1"/>
</dbReference>
<dbReference type="InterPro" id="IPR013563">
    <property type="entry name" value="Oligopep_ABC_C"/>
</dbReference>
<keyword evidence="7" id="KW-0472">Membrane</keyword>
<dbReference type="InterPro" id="IPR003593">
    <property type="entry name" value="AAA+_ATPase"/>
</dbReference>
<feature type="region of interest" description="Disordered" evidence="8">
    <location>
        <begin position="1"/>
        <end position="33"/>
    </location>
</feature>
<comment type="subcellular location">
    <subcellularLocation>
        <location evidence="1">Cell inner membrane</location>
        <topology evidence="1">Peripheral membrane protein</topology>
    </subcellularLocation>
</comment>
<dbReference type="PROSITE" id="PS00211">
    <property type="entry name" value="ABC_TRANSPORTER_1"/>
    <property type="match status" value="1"/>
</dbReference>
<gene>
    <name evidence="10" type="ORF">J6595_03200</name>
</gene>
<evidence type="ECO:0000256" key="3">
    <source>
        <dbReference type="ARBA" id="ARBA00022448"/>
    </source>
</evidence>
<dbReference type="InterPro" id="IPR050388">
    <property type="entry name" value="ABC_Ni/Peptide_Import"/>
</dbReference>
<dbReference type="InterPro" id="IPR003439">
    <property type="entry name" value="ABC_transporter-like_ATP-bd"/>
</dbReference>
<dbReference type="Pfam" id="PF00005">
    <property type="entry name" value="ABC_tran"/>
    <property type="match status" value="1"/>
</dbReference>
<comment type="caution">
    <text evidence="10">The sequence shown here is derived from an EMBL/GenBank/DDBJ whole genome shotgun (WGS) entry which is preliminary data.</text>
</comment>
<sequence length="364" mass="38926">MVDLGLAVPPSGGSGDRRERAGRPSARSFQSEDQGALVTAPLLEVRDLSVVLSRTERDLPVLDKVSFDIAPGEVLGIVGESGAGKSMTGVAIVDLLVPPLRRSGGTITLAGDRLDRLTPRQMRRVRGKRVGFIFQDPMTSLNPVLTIGRQLTDTMRRHLPVSRSEARERAISWLTRTGLPNPARVFAAAPHELSGGQRQRVVIALALCAEPDLVIADEPTTALDVSVQAHMLQLLRDLHEETGTAMMLITHDLGVIAKMADRVAVLYAGRLIETAKTQALVTEPLHPYTAGLMQATPAPDETGVMRVRAIPGSMPGIGAAPSGCAFHPRCGRAQDICRQTPPPLADAGGRAAACYFPLHREAQP</sequence>
<evidence type="ECO:0000256" key="6">
    <source>
        <dbReference type="ARBA" id="ARBA00022840"/>
    </source>
</evidence>
<dbReference type="Gene3D" id="3.40.50.300">
    <property type="entry name" value="P-loop containing nucleotide triphosphate hydrolases"/>
    <property type="match status" value="1"/>
</dbReference>
<feature type="domain" description="ABC transporter" evidence="9">
    <location>
        <begin position="43"/>
        <end position="293"/>
    </location>
</feature>
<dbReference type="SUPFAM" id="SSF52540">
    <property type="entry name" value="P-loop containing nucleoside triphosphate hydrolases"/>
    <property type="match status" value="1"/>
</dbReference>
<keyword evidence="3" id="KW-0813">Transport</keyword>
<dbReference type="SMART" id="SM00382">
    <property type="entry name" value="AAA"/>
    <property type="match status" value="1"/>
</dbReference>
<dbReference type="PROSITE" id="PS50893">
    <property type="entry name" value="ABC_TRANSPORTER_2"/>
    <property type="match status" value="1"/>
</dbReference>
<keyword evidence="11" id="KW-1185">Reference proteome</keyword>
<evidence type="ECO:0000313" key="10">
    <source>
        <dbReference type="EMBL" id="MBP0614581.1"/>
    </source>
</evidence>
<evidence type="ECO:0000256" key="5">
    <source>
        <dbReference type="ARBA" id="ARBA00022741"/>
    </source>
</evidence>
<evidence type="ECO:0000256" key="4">
    <source>
        <dbReference type="ARBA" id="ARBA00022475"/>
    </source>
</evidence>
<keyword evidence="5" id="KW-0547">Nucleotide-binding</keyword>
<organism evidence="10 11">
    <name type="scientific">Jiella mangrovi</name>
    <dbReference type="NCBI Taxonomy" id="2821407"/>
    <lineage>
        <taxon>Bacteria</taxon>
        <taxon>Pseudomonadati</taxon>
        <taxon>Pseudomonadota</taxon>
        <taxon>Alphaproteobacteria</taxon>
        <taxon>Hyphomicrobiales</taxon>
        <taxon>Aurantimonadaceae</taxon>
        <taxon>Jiella</taxon>
    </lineage>
</organism>
<dbReference type="Pfam" id="PF08352">
    <property type="entry name" value="oligo_HPY"/>
    <property type="match status" value="1"/>
</dbReference>
<accession>A0ABS4BCX9</accession>
<reference evidence="10 11" key="1">
    <citation type="submission" date="2021-04" db="EMBL/GenBank/DDBJ databases">
        <title>Whole genome sequence of Jiella sp. KSK16Y-1.</title>
        <authorList>
            <person name="Tuo L."/>
        </authorList>
    </citation>
    <scope>NUCLEOTIDE SEQUENCE [LARGE SCALE GENOMIC DNA]</scope>
    <source>
        <strain evidence="10 11">KSK16Y-1</strain>
    </source>
</reference>
<keyword evidence="4" id="KW-1003">Cell membrane</keyword>
<dbReference type="PANTHER" id="PTHR43297">
    <property type="entry name" value="OLIGOPEPTIDE TRANSPORT ATP-BINDING PROTEIN APPD"/>
    <property type="match status" value="1"/>
</dbReference>
<dbReference type="EMBL" id="JAGJCF010000002">
    <property type="protein sequence ID" value="MBP0614581.1"/>
    <property type="molecule type" value="Genomic_DNA"/>
</dbReference>
<evidence type="ECO:0000256" key="1">
    <source>
        <dbReference type="ARBA" id="ARBA00004417"/>
    </source>
</evidence>
<dbReference type="GO" id="GO:0005524">
    <property type="term" value="F:ATP binding"/>
    <property type="evidence" value="ECO:0007669"/>
    <property type="project" value="UniProtKB-KW"/>
</dbReference>
<dbReference type="NCBIfam" id="TIGR01727">
    <property type="entry name" value="oligo_HPY"/>
    <property type="match status" value="1"/>
</dbReference>
<keyword evidence="6 10" id="KW-0067">ATP-binding</keyword>